<dbReference type="Proteomes" id="UP000305526">
    <property type="component" value="Unassembled WGS sequence"/>
</dbReference>
<dbReference type="AlphaFoldDB" id="A0A4R3XX66"/>
<evidence type="ECO:0000313" key="2">
    <source>
        <dbReference type="EMBL" id="TNG91565.1"/>
    </source>
</evidence>
<proteinExistence type="predicted"/>
<dbReference type="EMBL" id="SMCP01000014">
    <property type="protein sequence ID" value="TCV83642.1"/>
    <property type="molecule type" value="Genomic_DNA"/>
</dbReference>
<protein>
    <submittedName>
        <fullName evidence="1">Uncharacterized protein</fullName>
    </submittedName>
</protein>
<reference evidence="2 4" key="2">
    <citation type="submission" date="2019-05" db="EMBL/GenBank/DDBJ databases">
        <title>Pasteurellaceae isolates from reptiles.</title>
        <authorList>
            <person name="Bojesen A.M."/>
            <person name="Lund E."/>
        </authorList>
    </citation>
    <scope>NUCLEOTIDE SEQUENCE [LARGE SCALE GENOMIC DNA]</scope>
    <source>
        <strain evidence="2 4">ELNT2x</strain>
    </source>
</reference>
<evidence type="ECO:0000313" key="1">
    <source>
        <dbReference type="EMBL" id="TCV83642.1"/>
    </source>
</evidence>
<sequence length="119" mass="13448">MKAVKHIPAQDINPNNIETLIDLQENFCIVDAQQPAQLHNLIVRSLNNKKISYKLMTGNVDLLINEPFNLGHTQGSSGFFSGLFYYVWLKIHNLTVGKKPHIALNFETAKNQISLTFVV</sequence>
<dbReference type="EMBL" id="VDGV01000057">
    <property type="protein sequence ID" value="TNG91565.1"/>
    <property type="molecule type" value="Genomic_DNA"/>
</dbReference>
<comment type="caution">
    <text evidence="1">The sequence shown here is derived from an EMBL/GenBank/DDBJ whole genome shotgun (WGS) entry which is preliminary data.</text>
</comment>
<dbReference type="Proteomes" id="UP000294619">
    <property type="component" value="Unassembled WGS sequence"/>
</dbReference>
<name>A0A4R3XX66_9PAST</name>
<accession>A0A4R3XX66</accession>
<organism evidence="1 3">
    <name type="scientific">Testudinibacter aquarius</name>
    <dbReference type="NCBI Taxonomy" id="1524974"/>
    <lineage>
        <taxon>Bacteria</taxon>
        <taxon>Pseudomonadati</taxon>
        <taxon>Pseudomonadota</taxon>
        <taxon>Gammaproteobacteria</taxon>
        <taxon>Pasteurellales</taxon>
        <taxon>Pasteurellaceae</taxon>
        <taxon>Testudinibacter</taxon>
    </lineage>
</organism>
<keyword evidence="4" id="KW-1185">Reference proteome</keyword>
<gene>
    <name evidence="1" type="ORF">EDC16_1148</name>
    <name evidence="2" type="ORF">FHQ21_07205</name>
</gene>
<reference evidence="1 3" key="1">
    <citation type="submission" date="2019-03" db="EMBL/GenBank/DDBJ databases">
        <title>Genomic Encyclopedia of Type Strains, Phase IV (KMG-IV): sequencing the most valuable type-strain genomes for metagenomic binning, comparative biology and taxonomic classification.</title>
        <authorList>
            <person name="Goeker M."/>
        </authorList>
    </citation>
    <scope>NUCLEOTIDE SEQUENCE [LARGE SCALE GENOMIC DNA]</scope>
    <source>
        <strain evidence="1 3">DSM 28140</strain>
    </source>
</reference>
<evidence type="ECO:0000313" key="3">
    <source>
        <dbReference type="Proteomes" id="UP000294619"/>
    </source>
</evidence>
<dbReference type="RefSeq" id="WP_132968022.1">
    <property type="nucleotide sequence ID" value="NZ_LEKL01000027.1"/>
</dbReference>
<evidence type="ECO:0000313" key="4">
    <source>
        <dbReference type="Proteomes" id="UP000305526"/>
    </source>
</evidence>